<dbReference type="Gramene" id="EFJ19139">
    <property type="protein sequence ID" value="EFJ19139"/>
    <property type="gene ID" value="SELMODRAFT_419491"/>
</dbReference>
<dbReference type="EMBL" id="GL377607">
    <property type="protein sequence ID" value="EFJ19139.1"/>
    <property type="molecule type" value="Genomic_DNA"/>
</dbReference>
<organism evidence="3">
    <name type="scientific">Selaginella moellendorffii</name>
    <name type="common">Spikemoss</name>
    <dbReference type="NCBI Taxonomy" id="88036"/>
    <lineage>
        <taxon>Eukaryota</taxon>
        <taxon>Viridiplantae</taxon>
        <taxon>Streptophyta</taxon>
        <taxon>Embryophyta</taxon>
        <taxon>Tracheophyta</taxon>
        <taxon>Lycopodiopsida</taxon>
        <taxon>Selaginellales</taxon>
        <taxon>Selaginellaceae</taxon>
        <taxon>Selaginella</taxon>
    </lineage>
</organism>
<dbReference type="Proteomes" id="UP000001514">
    <property type="component" value="Unassembled WGS sequence"/>
</dbReference>
<dbReference type="OMA" id="EAFHITF"/>
<sequence length="183" mass="19914">MASQGTSSPKIHVLGFPVPGQGHITPMMHVCKKIAARDGFIVSFVNVESLHDEIIKHWRAPSNTDLRLVSIPLSWKIPHGLDAYTLTHSGVPLLCWPWGVEQNTNAKLVIHDWKIGAGFARGANGLIGRGDIEKTLREVMDGERGKQMKDTVEVLKCKARKAVESGGRSAASLDGFLKGLSSQ</sequence>
<dbReference type="InParanoid" id="D8S943"/>
<evidence type="ECO:0000313" key="3">
    <source>
        <dbReference type="Proteomes" id="UP000001514"/>
    </source>
</evidence>
<dbReference type="PANTHER" id="PTHR11926">
    <property type="entry name" value="GLUCOSYL/GLUCURONOSYL TRANSFERASES"/>
    <property type="match status" value="1"/>
</dbReference>
<comment type="similarity">
    <text evidence="1">Belongs to the UDP-glycosyltransferase family.</text>
</comment>
<proteinExistence type="inferred from homology"/>
<dbReference type="PANTHER" id="PTHR11926:SF774">
    <property type="entry name" value="UDP-GLYCOSYLTRANSFERASE 85A1-RELATED"/>
    <property type="match status" value="1"/>
</dbReference>
<name>D8S943_SELML</name>
<keyword evidence="3" id="KW-1185">Reference proteome</keyword>
<protein>
    <submittedName>
        <fullName evidence="2">Uncharacterized protein</fullName>
    </submittedName>
</protein>
<dbReference type="SUPFAM" id="SSF53756">
    <property type="entry name" value="UDP-Glycosyltransferase/glycogen phosphorylase"/>
    <property type="match status" value="2"/>
</dbReference>
<dbReference type="AlphaFoldDB" id="D8S943"/>
<evidence type="ECO:0000313" key="2">
    <source>
        <dbReference type="EMBL" id="EFJ19139.1"/>
    </source>
</evidence>
<dbReference type="Gene3D" id="3.40.50.2000">
    <property type="entry name" value="Glycogen Phosphorylase B"/>
    <property type="match status" value="3"/>
</dbReference>
<dbReference type="KEGG" id="smo:SELMODRAFT_419491"/>
<evidence type="ECO:0000256" key="1">
    <source>
        <dbReference type="ARBA" id="ARBA00009995"/>
    </source>
</evidence>
<dbReference type="HOGENOM" id="CLU_1477529_0_0_1"/>
<reference evidence="2 3" key="1">
    <citation type="journal article" date="2011" name="Science">
        <title>The Selaginella genome identifies genetic changes associated with the evolution of vascular plants.</title>
        <authorList>
            <person name="Banks J.A."/>
            <person name="Nishiyama T."/>
            <person name="Hasebe M."/>
            <person name="Bowman J.L."/>
            <person name="Gribskov M."/>
            <person name="dePamphilis C."/>
            <person name="Albert V.A."/>
            <person name="Aono N."/>
            <person name="Aoyama T."/>
            <person name="Ambrose B.A."/>
            <person name="Ashton N.W."/>
            <person name="Axtell M.J."/>
            <person name="Barker E."/>
            <person name="Barker M.S."/>
            <person name="Bennetzen J.L."/>
            <person name="Bonawitz N.D."/>
            <person name="Chapple C."/>
            <person name="Cheng C."/>
            <person name="Correa L.G."/>
            <person name="Dacre M."/>
            <person name="DeBarry J."/>
            <person name="Dreyer I."/>
            <person name="Elias M."/>
            <person name="Engstrom E.M."/>
            <person name="Estelle M."/>
            <person name="Feng L."/>
            <person name="Finet C."/>
            <person name="Floyd S.K."/>
            <person name="Frommer W.B."/>
            <person name="Fujita T."/>
            <person name="Gramzow L."/>
            <person name="Gutensohn M."/>
            <person name="Harholt J."/>
            <person name="Hattori M."/>
            <person name="Heyl A."/>
            <person name="Hirai T."/>
            <person name="Hiwatashi Y."/>
            <person name="Ishikawa M."/>
            <person name="Iwata M."/>
            <person name="Karol K.G."/>
            <person name="Koehler B."/>
            <person name="Kolukisaoglu U."/>
            <person name="Kubo M."/>
            <person name="Kurata T."/>
            <person name="Lalonde S."/>
            <person name="Li K."/>
            <person name="Li Y."/>
            <person name="Litt A."/>
            <person name="Lyons E."/>
            <person name="Manning G."/>
            <person name="Maruyama T."/>
            <person name="Michael T.P."/>
            <person name="Mikami K."/>
            <person name="Miyazaki S."/>
            <person name="Morinaga S."/>
            <person name="Murata T."/>
            <person name="Mueller-Roeber B."/>
            <person name="Nelson D.R."/>
            <person name="Obara M."/>
            <person name="Oguri Y."/>
            <person name="Olmstead R.G."/>
            <person name="Onodera N."/>
            <person name="Petersen B.L."/>
            <person name="Pils B."/>
            <person name="Prigge M."/>
            <person name="Rensing S.A."/>
            <person name="Riano-Pachon D.M."/>
            <person name="Roberts A.W."/>
            <person name="Sato Y."/>
            <person name="Scheller H.V."/>
            <person name="Schulz B."/>
            <person name="Schulz C."/>
            <person name="Shakirov E.V."/>
            <person name="Shibagaki N."/>
            <person name="Shinohara N."/>
            <person name="Shippen D.E."/>
            <person name="Soerensen I."/>
            <person name="Sotooka R."/>
            <person name="Sugimoto N."/>
            <person name="Sugita M."/>
            <person name="Sumikawa N."/>
            <person name="Tanurdzic M."/>
            <person name="Theissen G."/>
            <person name="Ulvskov P."/>
            <person name="Wakazuki S."/>
            <person name="Weng J.K."/>
            <person name="Willats W.W."/>
            <person name="Wipf D."/>
            <person name="Wolf P.G."/>
            <person name="Yang L."/>
            <person name="Zimmer A.D."/>
            <person name="Zhu Q."/>
            <person name="Mitros T."/>
            <person name="Hellsten U."/>
            <person name="Loque D."/>
            <person name="Otillar R."/>
            <person name="Salamov A."/>
            <person name="Schmutz J."/>
            <person name="Shapiro H."/>
            <person name="Lindquist E."/>
            <person name="Lucas S."/>
            <person name="Rokhsar D."/>
            <person name="Grigoriev I.V."/>
        </authorList>
    </citation>
    <scope>NUCLEOTIDE SEQUENCE [LARGE SCALE GENOMIC DNA]</scope>
</reference>
<dbReference type="eggNOG" id="KOG1192">
    <property type="taxonomic scope" value="Eukaryota"/>
</dbReference>
<accession>D8S943</accession>
<gene>
    <name evidence="2" type="ORF">SELMODRAFT_419491</name>
</gene>